<accession>A0A1C3W2E8</accession>
<dbReference type="STRING" id="52131.GA0061100_110108"/>
<sequence>MRRATAALASAGTSAIVGKASPGAAASKTLPAITRCFTGTLSEIKAKGLATFNGGVPHASAAKSCLS</sequence>
<name>A0A1C3W2E8_9HYPH</name>
<protein>
    <submittedName>
        <fullName evidence="1">Uncharacterized protein</fullName>
    </submittedName>
</protein>
<evidence type="ECO:0000313" key="2">
    <source>
        <dbReference type="Proteomes" id="UP000186228"/>
    </source>
</evidence>
<organism evidence="1 2">
    <name type="scientific">Rhizobium hainanense</name>
    <dbReference type="NCBI Taxonomy" id="52131"/>
    <lineage>
        <taxon>Bacteria</taxon>
        <taxon>Pseudomonadati</taxon>
        <taxon>Pseudomonadota</taxon>
        <taxon>Alphaproteobacteria</taxon>
        <taxon>Hyphomicrobiales</taxon>
        <taxon>Rhizobiaceae</taxon>
        <taxon>Rhizobium/Agrobacterium group</taxon>
        <taxon>Rhizobium</taxon>
    </lineage>
</organism>
<reference evidence="2" key="1">
    <citation type="submission" date="2016-08" db="EMBL/GenBank/DDBJ databases">
        <authorList>
            <person name="Varghese N."/>
            <person name="Submissions Spin"/>
        </authorList>
    </citation>
    <scope>NUCLEOTIDE SEQUENCE [LARGE SCALE GENOMIC DNA]</scope>
    <source>
        <strain evidence="2">CCBAU 57015</strain>
    </source>
</reference>
<dbReference type="Proteomes" id="UP000186228">
    <property type="component" value="Unassembled WGS sequence"/>
</dbReference>
<keyword evidence="2" id="KW-1185">Reference proteome</keyword>
<gene>
    <name evidence="1" type="ORF">GA0061100_110108</name>
</gene>
<evidence type="ECO:0000313" key="1">
    <source>
        <dbReference type="EMBL" id="SCB34091.1"/>
    </source>
</evidence>
<dbReference type="EMBL" id="FMAC01000010">
    <property type="protein sequence ID" value="SCB34091.1"/>
    <property type="molecule type" value="Genomic_DNA"/>
</dbReference>
<proteinExistence type="predicted"/>
<dbReference type="AlphaFoldDB" id="A0A1C3W2E8"/>